<dbReference type="OrthoDB" id="1327388at2759"/>
<proteinExistence type="predicted"/>
<feature type="region of interest" description="Disordered" evidence="1">
    <location>
        <begin position="23"/>
        <end position="61"/>
    </location>
</feature>
<dbReference type="AlphaFoldDB" id="A0A9J5ZAD8"/>
<evidence type="ECO:0000313" key="3">
    <source>
        <dbReference type="Proteomes" id="UP000824120"/>
    </source>
</evidence>
<dbReference type="Proteomes" id="UP000824120">
    <property type="component" value="Chromosome 4"/>
</dbReference>
<sequence length="85" mass="9706">MIPTPGHRKESLCSITKGKQKLWEEISPPQPSRKLSPSGSGTKSWAEEIEEEQMQRPKEKSMWDTFDIAKLSNDGFKLDYVAPEK</sequence>
<keyword evidence="3" id="KW-1185">Reference proteome</keyword>
<reference evidence="2 3" key="1">
    <citation type="submission" date="2020-09" db="EMBL/GenBank/DDBJ databases">
        <title>De no assembly of potato wild relative species, Solanum commersonii.</title>
        <authorList>
            <person name="Cho K."/>
        </authorList>
    </citation>
    <scope>NUCLEOTIDE SEQUENCE [LARGE SCALE GENOMIC DNA]</scope>
    <source>
        <strain evidence="2">LZ3.2</strain>
        <tissue evidence="2">Leaf</tissue>
    </source>
</reference>
<evidence type="ECO:0000313" key="2">
    <source>
        <dbReference type="EMBL" id="KAG5609947.1"/>
    </source>
</evidence>
<gene>
    <name evidence="2" type="ORF">H5410_021228</name>
</gene>
<feature type="compositionally biased region" description="Polar residues" evidence="1">
    <location>
        <begin position="33"/>
        <end position="43"/>
    </location>
</feature>
<name>A0A9J5ZAD8_SOLCO</name>
<evidence type="ECO:0000256" key="1">
    <source>
        <dbReference type="SAM" id="MobiDB-lite"/>
    </source>
</evidence>
<protein>
    <submittedName>
        <fullName evidence="2">Uncharacterized protein</fullName>
    </submittedName>
</protein>
<organism evidence="2 3">
    <name type="scientific">Solanum commersonii</name>
    <name type="common">Commerson's wild potato</name>
    <name type="synonym">Commerson's nightshade</name>
    <dbReference type="NCBI Taxonomy" id="4109"/>
    <lineage>
        <taxon>Eukaryota</taxon>
        <taxon>Viridiplantae</taxon>
        <taxon>Streptophyta</taxon>
        <taxon>Embryophyta</taxon>
        <taxon>Tracheophyta</taxon>
        <taxon>Spermatophyta</taxon>
        <taxon>Magnoliopsida</taxon>
        <taxon>eudicotyledons</taxon>
        <taxon>Gunneridae</taxon>
        <taxon>Pentapetalae</taxon>
        <taxon>asterids</taxon>
        <taxon>lamiids</taxon>
        <taxon>Solanales</taxon>
        <taxon>Solanaceae</taxon>
        <taxon>Solanoideae</taxon>
        <taxon>Solaneae</taxon>
        <taxon>Solanum</taxon>
    </lineage>
</organism>
<comment type="caution">
    <text evidence="2">The sequence shown here is derived from an EMBL/GenBank/DDBJ whole genome shotgun (WGS) entry which is preliminary data.</text>
</comment>
<dbReference type="EMBL" id="JACXVP010000004">
    <property type="protein sequence ID" value="KAG5609947.1"/>
    <property type="molecule type" value="Genomic_DNA"/>
</dbReference>
<accession>A0A9J5ZAD8</accession>